<feature type="transmembrane region" description="Helical" evidence="5">
    <location>
        <begin position="74"/>
        <end position="95"/>
    </location>
</feature>
<comment type="caution">
    <text evidence="7">The sequence shown here is derived from an EMBL/GenBank/DDBJ whole genome shotgun (WGS) entry which is preliminary data.</text>
</comment>
<dbReference type="AlphaFoldDB" id="A0A6L9L0I7"/>
<keyword evidence="7" id="KW-0808">Transferase</keyword>
<evidence type="ECO:0000256" key="3">
    <source>
        <dbReference type="ARBA" id="ARBA00022989"/>
    </source>
</evidence>
<dbReference type="GO" id="GO:0008168">
    <property type="term" value="F:methyltransferase activity"/>
    <property type="evidence" value="ECO:0007669"/>
    <property type="project" value="UniProtKB-KW"/>
</dbReference>
<proteinExistence type="predicted"/>
<dbReference type="InterPro" id="IPR009915">
    <property type="entry name" value="NnrU_dom"/>
</dbReference>
<dbReference type="PANTHER" id="PTHR12714">
    <property type="entry name" value="PROTEIN-S ISOPRENYLCYSTEINE O-METHYLTRANSFERASE"/>
    <property type="match status" value="1"/>
</dbReference>
<evidence type="ECO:0000256" key="4">
    <source>
        <dbReference type="ARBA" id="ARBA00023136"/>
    </source>
</evidence>
<keyword evidence="7" id="KW-0489">Methyltransferase</keyword>
<feature type="transmembrane region" description="Helical" evidence="5">
    <location>
        <begin position="132"/>
        <end position="159"/>
    </location>
</feature>
<name>A0A6L9L0I7_9BACT</name>
<keyword evidence="3 5" id="KW-1133">Transmembrane helix</keyword>
<keyword evidence="8" id="KW-1185">Reference proteome</keyword>
<dbReference type="Gene3D" id="1.20.120.1630">
    <property type="match status" value="1"/>
</dbReference>
<feature type="domain" description="NnrU" evidence="6">
    <location>
        <begin position="7"/>
        <end position="175"/>
    </location>
</feature>
<dbReference type="PANTHER" id="PTHR12714:SF24">
    <property type="entry name" value="SLR1182 PROTEIN"/>
    <property type="match status" value="1"/>
</dbReference>
<reference evidence="7 8" key="1">
    <citation type="submission" date="2020-02" db="EMBL/GenBank/DDBJ databases">
        <title>Draft genome sequence of two Spirosoma agri KCTC 52727 and Spirosoma terrae KCTC 52035.</title>
        <authorList>
            <person name="Rojas J."/>
            <person name="Ambika Manirajan B."/>
            <person name="Suarez C."/>
            <person name="Ratering S."/>
            <person name="Schnell S."/>
        </authorList>
    </citation>
    <scope>NUCLEOTIDE SEQUENCE [LARGE SCALE GENOMIC DNA]</scope>
    <source>
        <strain evidence="7 8">KCTC 52035</strain>
    </source>
</reference>
<accession>A0A6L9L0I7</accession>
<sequence length="195" mass="22270">MYYAYILLSWFLFGLIHSLTASLCMKQTMANKLGTFNRYYRLLYNGVAVATFVPVLWLHRTAPIDYVSSWRGSLWLGTLLAGVGLTIAVMALRGYDMAEFVGWPATAKTSDSQELRQSGLLQYVRHPLYTGIILYLLGLLITQPTWSYLILLLAASIYIRIGIHFEEQKLVASFGNAYKQYRQRVPMLIPRFSQP</sequence>
<dbReference type="Pfam" id="PF07298">
    <property type="entry name" value="NnrU"/>
    <property type="match status" value="1"/>
</dbReference>
<organism evidence="7 8">
    <name type="scientific">Spirosoma terrae</name>
    <dbReference type="NCBI Taxonomy" id="1968276"/>
    <lineage>
        <taxon>Bacteria</taxon>
        <taxon>Pseudomonadati</taxon>
        <taxon>Bacteroidota</taxon>
        <taxon>Cytophagia</taxon>
        <taxon>Cytophagales</taxon>
        <taxon>Cytophagaceae</taxon>
        <taxon>Spirosoma</taxon>
    </lineage>
</organism>
<dbReference type="RefSeq" id="WP_163943050.1">
    <property type="nucleotide sequence ID" value="NZ_JAAFZH010000001.1"/>
</dbReference>
<dbReference type="GO" id="GO:0032259">
    <property type="term" value="P:methylation"/>
    <property type="evidence" value="ECO:0007669"/>
    <property type="project" value="UniProtKB-KW"/>
</dbReference>
<dbReference type="EMBL" id="JAAFZH010000001">
    <property type="protein sequence ID" value="NDU94014.1"/>
    <property type="molecule type" value="Genomic_DNA"/>
</dbReference>
<evidence type="ECO:0000313" key="7">
    <source>
        <dbReference type="EMBL" id="NDU94014.1"/>
    </source>
</evidence>
<evidence type="ECO:0000256" key="2">
    <source>
        <dbReference type="ARBA" id="ARBA00022692"/>
    </source>
</evidence>
<dbReference type="Proteomes" id="UP000474175">
    <property type="component" value="Unassembled WGS sequence"/>
</dbReference>
<evidence type="ECO:0000259" key="6">
    <source>
        <dbReference type="Pfam" id="PF07298"/>
    </source>
</evidence>
<comment type="subcellular location">
    <subcellularLocation>
        <location evidence="1">Membrane</location>
        <topology evidence="1">Multi-pass membrane protein</topology>
    </subcellularLocation>
</comment>
<protein>
    <submittedName>
        <fullName evidence="7">Isoprenylcysteine carboxylmethyltransferase family protein</fullName>
    </submittedName>
</protein>
<evidence type="ECO:0000313" key="8">
    <source>
        <dbReference type="Proteomes" id="UP000474175"/>
    </source>
</evidence>
<feature type="transmembrane region" description="Helical" evidence="5">
    <location>
        <begin position="42"/>
        <end position="62"/>
    </location>
</feature>
<evidence type="ECO:0000256" key="1">
    <source>
        <dbReference type="ARBA" id="ARBA00004141"/>
    </source>
</evidence>
<evidence type="ECO:0000256" key="5">
    <source>
        <dbReference type="SAM" id="Phobius"/>
    </source>
</evidence>
<dbReference type="GO" id="GO:0016020">
    <property type="term" value="C:membrane"/>
    <property type="evidence" value="ECO:0007669"/>
    <property type="project" value="UniProtKB-SubCell"/>
</dbReference>
<keyword evidence="4 5" id="KW-0472">Membrane</keyword>
<gene>
    <name evidence="7" type="ORF">GK108_03950</name>
</gene>
<keyword evidence="2 5" id="KW-0812">Transmembrane</keyword>